<name>A0AAV7QRG0_PLEWA</name>
<protein>
    <submittedName>
        <fullName evidence="1">Uncharacterized protein</fullName>
    </submittedName>
</protein>
<gene>
    <name evidence="1" type="ORF">NDU88_008043</name>
</gene>
<organism evidence="1 2">
    <name type="scientific">Pleurodeles waltl</name>
    <name type="common">Iberian ribbed newt</name>
    <dbReference type="NCBI Taxonomy" id="8319"/>
    <lineage>
        <taxon>Eukaryota</taxon>
        <taxon>Metazoa</taxon>
        <taxon>Chordata</taxon>
        <taxon>Craniata</taxon>
        <taxon>Vertebrata</taxon>
        <taxon>Euteleostomi</taxon>
        <taxon>Amphibia</taxon>
        <taxon>Batrachia</taxon>
        <taxon>Caudata</taxon>
        <taxon>Salamandroidea</taxon>
        <taxon>Salamandridae</taxon>
        <taxon>Pleurodelinae</taxon>
        <taxon>Pleurodeles</taxon>
    </lineage>
</organism>
<dbReference type="Proteomes" id="UP001066276">
    <property type="component" value="Chromosome 6"/>
</dbReference>
<proteinExistence type="predicted"/>
<accession>A0AAV7QRG0</accession>
<sequence>MDLNAALKKRWRWGEQNPCLHTVPRECPQPNASALAILVMHFGQPPLAPPALHARVAELPCACLALPDQDTLPDIKVRRAGNIIHPGRVKTLMPLSPPRPPGSCAAHLKNATPPLAMRPSHGAPFHRRRAAGLHSVQ</sequence>
<reference evidence="1" key="1">
    <citation type="journal article" date="2022" name="bioRxiv">
        <title>Sequencing and chromosome-scale assembly of the giantPleurodeles waltlgenome.</title>
        <authorList>
            <person name="Brown T."/>
            <person name="Elewa A."/>
            <person name="Iarovenko S."/>
            <person name="Subramanian E."/>
            <person name="Araus A.J."/>
            <person name="Petzold A."/>
            <person name="Susuki M."/>
            <person name="Suzuki K.-i.T."/>
            <person name="Hayashi T."/>
            <person name="Toyoda A."/>
            <person name="Oliveira C."/>
            <person name="Osipova E."/>
            <person name="Leigh N.D."/>
            <person name="Simon A."/>
            <person name="Yun M.H."/>
        </authorList>
    </citation>
    <scope>NUCLEOTIDE SEQUENCE</scope>
    <source>
        <strain evidence="1">20211129_DDA</strain>
        <tissue evidence="1">Liver</tissue>
    </source>
</reference>
<evidence type="ECO:0000313" key="2">
    <source>
        <dbReference type="Proteomes" id="UP001066276"/>
    </source>
</evidence>
<dbReference type="EMBL" id="JANPWB010000010">
    <property type="protein sequence ID" value="KAJ1141715.1"/>
    <property type="molecule type" value="Genomic_DNA"/>
</dbReference>
<evidence type="ECO:0000313" key="1">
    <source>
        <dbReference type="EMBL" id="KAJ1141715.1"/>
    </source>
</evidence>
<comment type="caution">
    <text evidence="1">The sequence shown here is derived from an EMBL/GenBank/DDBJ whole genome shotgun (WGS) entry which is preliminary data.</text>
</comment>
<keyword evidence="2" id="KW-1185">Reference proteome</keyword>
<dbReference type="AlphaFoldDB" id="A0AAV7QRG0"/>